<accession>A0A8D8AMB9</accession>
<sequence length="367" mass="42065">MDTSVEFTYALIEAVRKRPVLFSDALNFSKRRPQYAAAWVEVAKDLDLEDHVASLKERWRVIRCAHGRYLRVGYRMQVPGIHDKLSFLNPHMDIKPKEPKDIKPEDSLEYAIKLVNYVRQYPCLYDGSNAFARPEAWEAVAAKLGGGATAENSMLTWKKIHYYYKFHLQKGYIAKPKGIAPYLAFLRPFMEEPVENMEFSLARELIETVQQYPALYDGTQSGQNIVLWNEVAQRLGNVFSVETYITKWAWMRGKYERHLKTESKMVPCGIEGHLTFLNAFVAGFARKTPLPSSDGQIVRPVGKAVPATGRWVDRLHVDESDPDAQFLLTFLELMTKMSESQKRQFRIGAVKASRAVLDGVVRRKVVK</sequence>
<reference evidence="2" key="1">
    <citation type="submission" date="2021-05" db="EMBL/GenBank/DDBJ databases">
        <authorList>
            <person name="Alioto T."/>
            <person name="Alioto T."/>
            <person name="Gomez Garrido J."/>
        </authorList>
    </citation>
    <scope>NUCLEOTIDE SEQUENCE</scope>
</reference>
<evidence type="ECO:0000313" key="2">
    <source>
        <dbReference type="EMBL" id="CAG6459953.1"/>
    </source>
</evidence>
<dbReference type="AlphaFoldDB" id="A0A8D8AMB9"/>
<dbReference type="EMBL" id="HBUE01039085">
    <property type="protein sequence ID" value="CAG6459953.1"/>
    <property type="molecule type" value="Transcribed_RNA"/>
</dbReference>
<dbReference type="SMART" id="SM00595">
    <property type="entry name" value="MADF"/>
    <property type="match status" value="3"/>
</dbReference>
<feature type="domain" description="MADF" evidence="1">
    <location>
        <begin position="10"/>
        <end position="93"/>
    </location>
</feature>
<proteinExistence type="predicted"/>
<dbReference type="InterPro" id="IPR039353">
    <property type="entry name" value="TF_Adf1"/>
</dbReference>
<dbReference type="PANTHER" id="PTHR12243:SF67">
    <property type="entry name" value="COREPRESSOR OF PANGOLIN, ISOFORM A-RELATED"/>
    <property type="match status" value="1"/>
</dbReference>
<dbReference type="PROSITE" id="PS51029">
    <property type="entry name" value="MADF"/>
    <property type="match status" value="2"/>
</dbReference>
<feature type="domain" description="MADF" evidence="1">
    <location>
        <begin position="113"/>
        <end position="191"/>
    </location>
</feature>
<protein>
    <submittedName>
        <fullName evidence="2">(northern house mosquito) hypothetical protein</fullName>
    </submittedName>
</protein>
<dbReference type="GO" id="GO:0006357">
    <property type="term" value="P:regulation of transcription by RNA polymerase II"/>
    <property type="evidence" value="ECO:0007669"/>
    <property type="project" value="TreeGrafter"/>
</dbReference>
<dbReference type="GO" id="GO:0005667">
    <property type="term" value="C:transcription regulator complex"/>
    <property type="evidence" value="ECO:0007669"/>
    <property type="project" value="TreeGrafter"/>
</dbReference>
<dbReference type="PANTHER" id="PTHR12243">
    <property type="entry name" value="MADF DOMAIN TRANSCRIPTION FACTOR"/>
    <property type="match status" value="1"/>
</dbReference>
<organism evidence="2">
    <name type="scientific">Culex pipiens</name>
    <name type="common">House mosquito</name>
    <dbReference type="NCBI Taxonomy" id="7175"/>
    <lineage>
        <taxon>Eukaryota</taxon>
        <taxon>Metazoa</taxon>
        <taxon>Ecdysozoa</taxon>
        <taxon>Arthropoda</taxon>
        <taxon>Hexapoda</taxon>
        <taxon>Insecta</taxon>
        <taxon>Pterygota</taxon>
        <taxon>Neoptera</taxon>
        <taxon>Endopterygota</taxon>
        <taxon>Diptera</taxon>
        <taxon>Nematocera</taxon>
        <taxon>Culicoidea</taxon>
        <taxon>Culicidae</taxon>
        <taxon>Culicinae</taxon>
        <taxon>Culicini</taxon>
        <taxon>Culex</taxon>
        <taxon>Culex</taxon>
    </lineage>
</organism>
<dbReference type="Pfam" id="PF10545">
    <property type="entry name" value="MADF_DNA_bdg"/>
    <property type="match status" value="3"/>
</dbReference>
<name>A0A8D8AMB9_CULPI</name>
<dbReference type="InterPro" id="IPR006578">
    <property type="entry name" value="MADF-dom"/>
</dbReference>
<dbReference type="GO" id="GO:0005634">
    <property type="term" value="C:nucleus"/>
    <property type="evidence" value="ECO:0007669"/>
    <property type="project" value="TreeGrafter"/>
</dbReference>
<evidence type="ECO:0000259" key="1">
    <source>
        <dbReference type="PROSITE" id="PS51029"/>
    </source>
</evidence>